<accession>A0ABW4NMB6</accession>
<dbReference type="Proteomes" id="UP001597283">
    <property type="component" value="Unassembled WGS sequence"/>
</dbReference>
<evidence type="ECO:0000313" key="4">
    <source>
        <dbReference type="Proteomes" id="UP001597283"/>
    </source>
</evidence>
<evidence type="ECO:0000313" key="3">
    <source>
        <dbReference type="EMBL" id="MFD1789800.1"/>
    </source>
</evidence>
<keyword evidence="2" id="KW-0732">Signal</keyword>
<dbReference type="RefSeq" id="WP_380942046.1">
    <property type="nucleotide sequence ID" value="NZ_JBHUFC010000025.1"/>
</dbReference>
<keyword evidence="4" id="KW-1185">Reference proteome</keyword>
<evidence type="ECO:0008006" key="5">
    <source>
        <dbReference type="Google" id="ProtNLM"/>
    </source>
</evidence>
<comment type="caution">
    <text evidence="3">The sequence shown here is derived from an EMBL/GenBank/DDBJ whole genome shotgun (WGS) entry which is preliminary data.</text>
</comment>
<feature type="chain" id="PRO_5047541550" description="Integral membrane protein" evidence="2">
    <location>
        <begin position="20"/>
        <end position="196"/>
    </location>
</feature>
<protein>
    <recommendedName>
        <fullName evidence="5">Integral membrane protein</fullName>
    </recommendedName>
</protein>
<keyword evidence="1" id="KW-0812">Transmembrane</keyword>
<reference evidence="4" key="1">
    <citation type="journal article" date="2019" name="Int. J. Syst. Evol. Microbiol.">
        <title>The Global Catalogue of Microorganisms (GCM) 10K type strain sequencing project: providing services to taxonomists for standard genome sequencing and annotation.</title>
        <authorList>
            <consortium name="The Broad Institute Genomics Platform"/>
            <consortium name="The Broad Institute Genome Sequencing Center for Infectious Disease"/>
            <person name="Wu L."/>
            <person name="Ma J."/>
        </authorList>
    </citation>
    <scope>NUCLEOTIDE SEQUENCE [LARGE SCALE GENOMIC DNA]</scope>
    <source>
        <strain evidence="4">Q85</strain>
    </source>
</reference>
<keyword evidence="1" id="KW-1133">Transmembrane helix</keyword>
<keyword evidence="1" id="KW-0472">Membrane</keyword>
<organism evidence="3 4">
    <name type="scientific">Sphingomonas floccifaciens</name>
    <dbReference type="NCBI Taxonomy" id="1844115"/>
    <lineage>
        <taxon>Bacteria</taxon>
        <taxon>Pseudomonadati</taxon>
        <taxon>Pseudomonadota</taxon>
        <taxon>Alphaproteobacteria</taxon>
        <taxon>Sphingomonadales</taxon>
        <taxon>Sphingomonadaceae</taxon>
        <taxon>Sphingomonas</taxon>
    </lineage>
</organism>
<sequence length="196" mass="20880">MIAAIFVVLLAMCTIIALAAAPRRIVVAAPVALTAAALMIEEGGVAPRLAIIVALVLAFLLAVVGTGKTPGRAATRPAGEVAWTRLTGAAGILTRGRVTALRRRHDLLLARGEAADPFSDFGELRIKLERRVPELIDNYLDEAATAPTLRRHALMTELLGEIEGLVARAEAVDPHALARSDRRVALKQHLKGDDPR</sequence>
<evidence type="ECO:0000256" key="2">
    <source>
        <dbReference type="SAM" id="SignalP"/>
    </source>
</evidence>
<evidence type="ECO:0000256" key="1">
    <source>
        <dbReference type="SAM" id="Phobius"/>
    </source>
</evidence>
<name>A0ABW4NMB6_9SPHN</name>
<proteinExistence type="predicted"/>
<gene>
    <name evidence="3" type="ORF">ACFSC3_19770</name>
</gene>
<feature type="signal peptide" evidence="2">
    <location>
        <begin position="1"/>
        <end position="19"/>
    </location>
</feature>
<feature type="transmembrane region" description="Helical" evidence="1">
    <location>
        <begin position="44"/>
        <end position="64"/>
    </location>
</feature>
<dbReference type="EMBL" id="JBHUFC010000025">
    <property type="protein sequence ID" value="MFD1789800.1"/>
    <property type="molecule type" value="Genomic_DNA"/>
</dbReference>